<dbReference type="EMBL" id="JAEQNA010000009">
    <property type="protein sequence ID" value="MBL0422802.1"/>
    <property type="molecule type" value="Genomic_DNA"/>
</dbReference>
<reference evidence="2" key="1">
    <citation type="submission" date="2021-01" db="EMBL/GenBank/DDBJ databases">
        <title>Ramlibacter sp. strain AW1 16S ribosomal RNA gene Genome sequencing and assembly.</title>
        <authorList>
            <person name="Kang M."/>
        </authorList>
    </citation>
    <scope>NUCLEOTIDE SEQUENCE</scope>
    <source>
        <strain evidence="2">AW1</strain>
    </source>
</reference>
<dbReference type="AlphaFoldDB" id="A0A936ZKZ1"/>
<accession>A0A936ZKZ1</accession>
<gene>
    <name evidence="2" type="ORF">JI739_20875</name>
</gene>
<comment type="caution">
    <text evidence="2">The sequence shown here is derived from an EMBL/GenBank/DDBJ whole genome shotgun (WGS) entry which is preliminary data.</text>
</comment>
<feature type="chain" id="PRO_5037252281" evidence="1">
    <location>
        <begin position="23"/>
        <end position="132"/>
    </location>
</feature>
<protein>
    <submittedName>
        <fullName evidence="2">Uncharacterized protein</fullName>
    </submittedName>
</protein>
<evidence type="ECO:0000313" key="2">
    <source>
        <dbReference type="EMBL" id="MBL0422802.1"/>
    </source>
</evidence>
<evidence type="ECO:0000313" key="3">
    <source>
        <dbReference type="Proteomes" id="UP000613011"/>
    </source>
</evidence>
<dbReference type="Proteomes" id="UP000613011">
    <property type="component" value="Unassembled WGS sequence"/>
</dbReference>
<keyword evidence="1" id="KW-0732">Signal</keyword>
<proteinExistence type="predicted"/>
<feature type="signal peptide" evidence="1">
    <location>
        <begin position="1"/>
        <end position="22"/>
    </location>
</feature>
<keyword evidence="3" id="KW-1185">Reference proteome</keyword>
<organism evidence="2 3">
    <name type="scientific">Ramlibacter aurantiacus</name>
    <dbReference type="NCBI Taxonomy" id="2801330"/>
    <lineage>
        <taxon>Bacteria</taxon>
        <taxon>Pseudomonadati</taxon>
        <taxon>Pseudomonadota</taxon>
        <taxon>Betaproteobacteria</taxon>
        <taxon>Burkholderiales</taxon>
        <taxon>Comamonadaceae</taxon>
        <taxon>Ramlibacter</taxon>
    </lineage>
</organism>
<name>A0A936ZKZ1_9BURK</name>
<evidence type="ECO:0000256" key="1">
    <source>
        <dbReference type="SAM" id="SignalP"/>
    </source>
</evidence>
<sequence>MNRWTALIAATTLSLAAGAAFSQTVTREAPRDVQPGRLAITLPPDALLDGQPARLSPGARIRDTRNLLVLSASLAGQEHPVVFRRDGMGLVHEVWLLTEAEYARLGGKGPAADAESARQFQELLARVFGGRR</sequence>
<dbReference type="RefSeq" id="WP_201685933.1">
    <property type="nucleotide sequence ID" value="NZ_JAEQNA010000009.1"/>
</dbReference>